<dbReference type="InterPro" id="IPR050090">
    <property type="entry name" value="Tyrosine_recombinase_XerCD"/>
</dbReference>
<keyword evidence="4" id="KW-0233">DNA recombination</keyword>
<evidence type="ECO:0000313" key="6">
    <source>
        <dbReference type="Proteomes" id="UP001138961"/>
    </source>
</evidence>
<sequence length="688" mass="77662">MHDIPYLTMRRGIFFFRRRVPGLSTCLSPVMLSMGTTDRRSAFRLCVQLTAIMDRMLDAATHINLPDAEVTAFFQAELRRELACLRAARVMERMDGSLTAERAVEHRLEAYALRSLVEDGLRDAMPEERLQQLPECQRPAALRMQSNLYRQFMSPRFSEEVLQRARPDKGAAALSEFDQLRLRWAAAEALMAAHDAITRVPLHNGEDACRQAEDFLRQIIGHGGTALGVADETKPPAQMPLMKTAGPNAAVLPEEPVPAGPRLTPGVSLITGRLTANTIHAQRDAAFAQPEVPAFDGEAADAVVERTYGEDLFGTAVRMCRRQQIKQGTKDQKLKTVSLFIFTTGIQLVTDIRPHHIEMFANSLKKDLPRFYWKSPRDRDLTFKELRSGNHAAYADDVGLSRASTDRHATTLKEIIEYAPREGHQVSFGHKIAELLPADDRSDDEKRSVFTLADVQKVFTQPLWSGSKSKARRHVPGPVVLKDHHYWINSLLALTGARRAEVAGLLTTDILEEDGIHFAHIRPNHLRGLKKMHCKRRVPLHPQIIDLGFLDYVDGVRQQGRKVIFIEAVPLRTRAEAEKITDTIAPYDDKFGDVLDHMWRQCLNAAHPGNPAGYTLHSLRHYVNDTLINLRGEDGMRQLVNDIDRRDLMGHKPIDVNEGTYRRSEKPLRPLFEAIKLVPRLEALDCHL</sequence>
<comment type="similarity">
    <text evidence="1">Belongs to the 'phage' integrase family.</text>
</comment>
<evidence type="ECO:0008006" key="7">
    <source>
        <dbReference type="Google" id="ProtNLM"/>
    </source>
</evidence>
<keyword evidence="3" id="KW-0238">DNA-binding</keyword>
<evidence type="ECO:0000256" key="3">
    <source>
        <dbReference type="ARBA" id="ARBA00023125"/>
    </source>
</evidence>
<protein>
    <recommendedName>
        <fullName evidence="7">Phage integrase family protein</fullName>
    </recommendedName>
</protein>
<evidence type="ECO:0000256" key="2">
    <source>
        <dbReference type="ARBA" id="ARBA00022908"/>
    </source>
</evidence>
<dbReference type="PANTHER" id="PTHR30349:SF41">
    <property type="entry name" value="INTEGRASE_RECOMBINASE PROTEIN MJ0367-RELATED"/>
    <property type="match status" value="1"/>
</dbReference>
<accession>A0ABS8BSQ1</accession>
<dbReference type="SUPFAM" id="SSF56349">
    <property type="entry name" value="DNA breaking-rejoining enzymes"/>
    <property type="match status" value="1"/>
</dbReference>
<name>A0ABS8BSQ1_9RHOB</name>
<dbReference type="RefSeq" id="WP_226747644.1">
    <property type="nucleotide sequence ID" value="NZ_JAJATZ010000002.1"/>
</dbReference>
<dbReference type="InterPro" id="IPR011010">
    <property type="entry name" value="DNA_brk_join_enz"/>
</dbReference>
<organism evidence="5 6">
    <name type="scientific">Loktanella gaetbuli</name>
    <dbReference type="NCBI Taxonomy" id="2881335"/>
    <lineage>
        <taxon>Bacteria</taxon>
        <taxon>Pseudomonadati</taxon>
        <taxon>Pseudomonadota</taxon>
        <taxon>Alphaproteobacteria</taxon>
        <taxon>Rhodobacterales</taxon>
        <taxon>Roseobacteraceae</taxon>
        <taxon>Loktanella</taxon>
    </lineage>
</organism>
<keyword evidence="6" id="KW-1185">Reference proteome</keyword>
<reference evidence="5" key="1">
    <citation type="submission" date="2021-10" db="EMBL/GenBank/DDBJ databases">
        <title>Loktanella gaetbuli sp. nov., isolated from a tidal flat.</title>
        <authorList>
            <person name="Park S."/>
            <person name="Yoon J.-H."/>
        </authorList>
    </citation>
    <scope>NUCLEOTIDE SEQUENCE</scope>
    <source>
        <strain evidence="5">TSTF-M6</strain>
    </source>
</reference>
<dbReference type="InterPro" id="IPR013762">
    <property type="entry name" value="Integrase-like_cat_sf"/>
</dbReference>
<dbReference type="EMBL" id="JAJATZ010000002">
    <property type="protein sequence ID" value="MCB5198768.1"/>
    <property type="molecule type" value="Genomic_DNA"/>
</dbReference>
<evidence type="ECO:0000256" key="4">
    <source>
        <dbReference type="ARBA" id="ARBA00023172"/>
    </source>
</evidence>
<evidence type="ECO:0000256" key="1">
    <source>
        <dbReference type="ARBA" id="ARBA00008857"/>
    </source>
</evidence>
<proteinExistence type="inferred from homology"/>
<dbReference type="Proteomes" id="UP001138961">
    <property type="component" value="Unassembled WGS sequence"/>
</dbReference>
<keyword evidence="2" id="KW-0229">DNA integration</keyword>
<dbReference type="PANTHER" id="PTHR30349">
    <property type="entry name" value="PHAGE INTEGRASE-RELATED"/>
    <property type="match status" value="1"/>
</dbReference>
<dbReference type="Gene3D" id="1.10.443.10">
    <property type="entry name" value="Intergrase catalytic core"/>
    <property type="match status" value="1"/>
</dbReference>
<comment type="caution">
    <text evidence="5">The sequence shown here is derived from an EMBL/GenBank/DDBJ whole genome shotgun (WGS) entry which is preliminary data.</text>
</comment>
<evidence type="ECO:0000313" key="5">
    <source>
        <dbReference type="EMBL" id="MCB5198768.1"/>
    </source>
</evidence>
<gene>
    <name evidence="5" type="ORF">LGQ03_05905</name>
</gene>